<dbReference type="Proteomes" id="UP000016023">
    <property type="component" value="Unassembled WGS sequence"/>
</dbReference>
<dbReference type="InterPro" id="IPR018193">
    <property type="entry name" value="Glyc_kinase_flavodox-like_fold"/>
</dbReference>
<dbReference type="EMBL" id="AGWK01000009">
    <property type="protein sequence ID" value="EHO74196.1"/>
    <property type="molecule type" value="Genomic_DNA"/>
</dbReference>
<comment type="caution">
    <text evidence="5">The sequence shown here is derived from an EMBL/GenBank/DDBJ whole genome shotgun (WGS) entry which is preliminary data.</text>
</comment>
<evidence type="ECO:0000256" key="2">
    <source>
        <dbReference type="ARBA" id="ARBA00022679"/>
    </source>
</evidence>
<dbReference type="SUPFAM" id="SSF110738">
    <property type="entry name" value="Glycerate kinase I"/>
    <property type="match status" value="1"/>
</dbReference>
<dbReference type="eggNOG" id="COG1929">
    <property type="taxonomic scope" value="Bacteria"/>
</dbReference>
<dbReference type="PANTHER" id="PTHR21599">
    <property type="entry name" value="GLYCERATE KINASE"/>
    <property type="match status" value="1"/>
</dbReference>
<dbReference type="NCBIfam" id="TIGR00045">
    <property type="entry name" value="glycerate kinase"/>
    <property type="match status" value="1"/>
</dbReference>
<dbReference type="GO" id="GO:0008887">
    <property type="term" value="F:glycerate kinase activity"/>
    <property type="evidence" value="ECO:0007669"/>
    <property type="project" value="UniProtKB-UniRule"/>
</dbReference>
<dbReference type="AlphaFoldDB" id="H1Q0B9"/>
<sequence>MPENRSFAIFQYTLYVMHMKIILAMDSFKGCITSGEAEKAAADALKVRYPEAEILSIPLSDGGDGWLEAYSDITPCTMLNVDCHDALMRPVTAQLAVDVSGTVIIESARACGLTLIEENSRRVLRATSYGVGELLAAALRSGAKEIVVGLGGSASSDCGLGMLLALKESFGEEVFNRIRTEVRITLASDVENPLYGPRGAAVVFGKQKGAGPEEIKMLDRRAETFARASLKRFGFDYSQNKGAGAAGGLGYAFMQYLGARMEWGSDILLNKASFDEKLRGASFVLTGEGSADSQTLMGKLPVRILHMARERGVPVHLIAGRLQEANKLLDAGFASVSSINPPDMPLAEALKPERAKKNIAVAMHSLPFNQQDVSA</sequence>
<evidence type="ECO:0000256" key="1">
    <source>
        <dbReference type="ARBA" id="ARBA00006284"/>
    </source>
</evidence>
<proteinExistence type="inferred from homology"/>
<keyword evidence="3 4" id="KW-0418">Kinase</keyword>
<dbReference type="InterPro" id="IPR018197">
    <property type="entry name" value="Glycerate_kinase_RE-like"/>
</dbReference>
<evidence type="ECO:0000256" key="3">
    <source>
        <dbReference type="ARBA" id="ARBA00022777"/>
    </source>
</evidence>
<evidence type="ECO:0000256" key="4">
    <source>
        <dbReference type="PIRNR" id="PIRNR006078"/>
    </source>
</evidence>
<dbReference type="STRING" id="883158.HMPREF9140_00357"/>
<reference evidence="5 6" key="1">
    <citation type="submission" date="2011-12" db="EMBL/GenBank/DDBJ databases">
        <title>The Genome Sequence of Prevotella micans F0438.</title>
        <authorList>
            <consortium name="The Broad Institute Genome Sequencing Platform"/>
            <person name="Earl A."/>
            <person name="Ward D."/>
            <person name="Feldgarden M."/>
            <person name="Gevers D."/>
            <person name="Izard J."/>
            <person name="Baranova O.V."/>
            <person name="Blanton J.M."/>
            <person name="Wade W.G."/>
            <person name="Dewhirst F.E."/>
            <person name="Young S.K."/>
            <person name="Zeng Q."/>
            <person name="Gargeya S."/>
            <person name="Fitzgerald M."/>
            <person name="Haas B."/>
            <person name="Abouelleil A."/>
            <person name="Alvarado L."/>
            <person name="Arachchi H.M."/>
            <person name="Berlin A."/>
            <person name="Chapman S.B."/>
            <person name="Gearin G."/>
            <person name="Goldberg J."/>
            <person name="Griggs A."/>
            <person name="Gujja S."/>
            <person name="Hansen M."/>
            <person name="Heiman D."/>
            <person name="Howarth C."/>
            <person name="Larimer J."/>
            <person name="Lui A."/>
            <person name="MacDonald P.J.P."/>
            <person name="McCowen C."/>
            <person name="Montmayeur A."/>
            <person name="Murphy C."/>
            <person name="Neiman D."/>
            <person name="Pearson M."/>
            <person name="Priest M."/>
            <person name="Roberts A."/>
            <person name="Saif S."/>
            <person name="Shea T."/>
            <person name="Sisk P."/>
            <person name="Stolte C."/>
            <person name="Sykes S."/>
            <person name="Wortman J."/>
            <person name="Nusbaum C."/>
            <person name="Birren B."/>
        </authorList>
    </citation>
    <scope>NUCLEOTIDE SEQUENCE [LARGE SCALE GENOMIC DNA]</scope>
    <source>
        <strain evidence="5 6">F0438</strain>
    </source>
</reference>
<dbReference type="Pfam" id="PF02595">
    <property type="entry name" value="Gly_kinase"/>
    <property type="match status" value="1"/>
</dbReference>
<name>H1Q0B9_9BACT</name>
<dbReference type="InterPro" id="IPR004381">
    <property type="entry name" value="Glycerate_kinase"/>
</dbReference>
<comment type="similarity">
    <text evidence="1 4">Belongs to the glycerate kinase type-1 family.</text>
</comment>
<dbReference type="Gene3D" id="3.90.1510.10">
    <property type="entry name" value="Glycerate kinase, domain 2"/>
    <property type="match status" value="1"/>
</dbReference>
<organism evidence="5 6">
    <name type="scientific">Prevotella micans F0438</name>
    <dbReference type="NCBI Taxonomy" id="883158"/>
    <lineage>
        <taxon>Bacteria</taxon>
        <taxon>Pseudomonadati</taxon>
        <taxon>Bacteroidota</taxon>
        <taxon>Bacteroidia</taxon>
        <taxon>Bacteroidales</taxon>
        <taxon>Prevotellaceae</taxon>
        <taxon>Prevotella</taxon>
    </lineage>
</organism>
<dbReference type="GO" id="GO:0031388">
    <property type="term" value="P:organic acid phosphorylation"/>
    <property type="evidence" value="ECO:0007669"/>
    <property type="project" value="UniProtKB-UniRule"/>
</dbReference>
<dbReference type="InterPro" id="IPR036129">
    <property type="entry name" value="Glycerate_kinase_sf"/>
</dbReference>
<evidence type="ECO:0000313" key="5">
    <source>
        <dbReference type="EMBL" id="EHO74196.1"/>
    </source>
</evidence>
<protein>
    <recommendedName>
        <fullName evidence="7">Glycerate kinase</fullName>
    </recommendedName>
</protein>
<keyword evidence="6" id="KW-1185">Reference proteome</keyword>
<evidence type="ECO:0008006" key="7">
    <source>
        <dbReference type="Google" id="ProtNLM"/>
    </source>
</evidence>
<dbReference type="HOGENOM" id="CLU_028255_0_0_10"/>
<dbReference type="PATRIC" id="fig|883158.3.peg.371"/>
<gene>
    <name evidence="5" type="ORF">HMPREF9140_00357</name>
</gene>
<dbReference type="PIRSF" id="PIRSF006078">
    <property type="entry name" value="GlxK"/>
    <property type="match status" value="1"/>
</dbReference>
<dbReference type="Gene3D" id="3.40.50.10350">
    <property type="entry name" value="Glycerate kinase, domain 1"/>
    <property type="match status" value="1"/>
</dbReference>
<keyword evidence="2 4" id="KW-0808">Transferase</keyword>
<evidence type="ECO:0000313" key="6">
    <source>
        <dbReference type="Proteomes" id="UP000016023"/>
    </source>
</evidence>
<dbReference type="PANTHER" id="PTHR21599:SF0">
    <property type="entry name" value="GLYCERATE KINASE"/>
    <property type="match status" value="1"/>
</dbReference>
<accession>H1Q0B9</accession>